<feature type="domain" description="DUF2134" evidence="2">
    <location>
        <begin position="111"/>
        <end position="169"/>
    </location>
</feature>
<dbReference type="Pfam" id="PF09977">
    <property type="entry name" value="Tad_C"/>
    <property type="match status" value="1"/>
</dbReference>
<organism evidence="4 5">
    <name type="scientific">Rhizobium quercicola</name>
    <dbReference type="NCBI Taxonomy" id="2901226"/>
    <lineage>
        <taxon>Bacteria</taxon>
        <taxon>Pseudomonadati</taxon>
        <taxon>Pseudomonadota</taxon>
        <taxon>Alphaproteobacteria</taxon>
        <taxon>Hyphomicrobiales</taxon>
        <taxon>Rhizobiaceae</taxon>
        <taxon>Rhizobium/Agrobacterium group</taxon>
        <taxon>Rhizobium</taxon>
    </lineage>
</organism>
<comment type="caution">
    <text evidence="4">The sequence shown here is derived from an EMBL/GenBank/DDBJ whole genome shotgun (WGS) entry which is preliminary data.</text>
</comment>
<evidence type="ECO:0000259" key="3">
    <source>
        <dbReference type="Pfam" id="PF13400"/>
    </source>
</evidence>
<keyword evidence="1" id="KW-0472">Membrane</keyword>
<keyword evidence="5" id="KW-1185">Reference proteome</keyword>
<dbReference type="EMBL" id="JAJOZR010000001">
    <property type="protein sequence ID" value="MCD7107526.1"/>
    <property type="molecule type" value="Genomic_DNA"/>
</dbReference>
<accession>A0A9X1NQH7</accession>
<reference evidence="4" key="1">
    <citation type="submission" date="2021-12" db="EMBL/GenBank/DDBJ databases">
        <authorList>
            <person name="Li Y."/>
        </authorList>
    </citation>
    <scope>NUCLEOTIDE SEQUENCE</scope>
    <source>
        <strain evidence="4">DKSPLA3</strain>
    </source>
</reference>
<dbReference type="RefSeq" id="WP_231811282.1">
    <property type="nucleotide sequence ID" value="NZ_JAJOZR010000001.1"/>
</dbReference>
<dbReference type="Pfam" id="PF13400">
    <property type="entry name" value="Tad"/>
    <property type="match status" value="1"/>
</dbReference>
<dbReference type="Proteomes" id="UP001139089">
    <property type="component" value="Unassembled WGS sequence"/>
</dbReference>
<dbReference type="InterPro" id="IPR028087">
    <property type="entry name" value="Tad_N"/>
</dbReference>
<gene>
    <name evidence="4" type="ORF">LRX75_00600</name>
</gene>
<keyword evidence="1" id="KW-0812">Transmembrane</keyword>
<feature type="transmembrane region" description="Helical" evidence="1">
    <location>
        <begin position="20"/>
        <end position="39"/>
    </location>
</feature>
<dbReference type="AlphaFoldDB" id="A0A9X1NQH7"/>
<name>A0A9X1NQH7_9HYPH</name>
<dbReference type="InterPro" id="IPR018705">
    <property type="entry name" value="DUF2134_membrane"/>
</dbReference>
<evidence type="ECO:0000313" key="4">
    <source>
        <dbReference type="EMBL" id="MCD7107526.1"/>
    </source>
</evidence>
<evidence type="ECO:0000256" key="1">
    <source>
        <dbReference type="SAM" id="Phobius"/>
    </source>
</evidence>
<evidence type="ECO:0000259" key="2">
    <source>
        <dbReference type="Pfam" id="PF09977"/>
    </source>
</evidence>
<sequence length="578" mass="59833">MTSIVNRKMQALRSRRDGNVAVMTALVLPACISVIAIGVDYGHLTLERRAMQVAADLTAIAVASDMAHAETAALSHIENNRLNLVLKTPQGWKAPSGALVPEASIIGTTGRVTLEKGRYVANAALGVDQRFQAGVAPSDAVRVTVEQPGTLFFASMFTTPPVMSAVGTAAMTKTAAFSIGSRLASLEGGLLNAILGKMLGTTLDLKALDYRALATADLDLFQLTRGLASDLNLTAVTYDEILATEITVPQLLTAILRHGGLSSSTTTLVSKIRQSLPASGKRLSLARLIDLGTKGHLRIDAPTGLGIKVGVLDLLQSSAALANGTDLVKVDTKLDLPGLGSVDLALAIGEPPVGTPLHRVGEPGQAVRTAQVRVALAIKIDGLADLLGIRISLPLYIEVAHAEAKLAGIQCHGGKASHATVTIDTVPGVAEVSIGQVDAAALKNFGSSPRVTKAKLVESGLLTVEGLASVDIGSAQVRKLTFTPGDIAVGTTKNVSSSGLLTSVTQSLLANLEAEIRLPLLSLMTDKVVQAALAKTLGAVTPSIDALLERILAVAGMRIGEADVRVTQVDCANPVLVQ</sequence>
<protein>
    <submittedName>
        <fullName evidence="4">Pilus assembly protein TadG-related protein</fullName>
    </submittedName>
</protein>
<proteinExistence type="predicted"/>
<feature type="domain" description="Putative Flp pilus-assembly TadG-like N-terminal" evidence="3">
    <location>
        <begin position="18"/>
        <end position="65"/>
    </location>
</feature>
<evidence type="ECO:0000313" key="5">
    <source>
        <dbReference type="Proteomes" id="UP001139089"/>
    </source>
</evidence>
<keyword evidence="1" id="KW-1133">Transmembrane helix</keyword>